<keyword evidence="2" id="KW-1003">Cell membrane</keyword>
<keyword evidence="4 7" id="KW-1133">Transmembrane helix</keyword>
<dbReference type="InterPro" id="IPR003838">
    <property type="entry name" value="ABC3_permease_C"/>
</dbReference>
<evidence type="ECO:0000256" key="6">
    <source>
        <dbReference type="ARBA" id="ARBA00038076"/>
    </source>
</evidence>
<feature type="transmembrane region" description="Helical" evidence="7">
    <location>
        <begin position="245"/>
        <end position="266"/>
    </location>
</feature>
<dbReference type="EMBL" id="FNGP01000006">
    <property type="protein sequence ID" value="SDL79128.1"/>
    <property type="molecule type" value="Genomic_DNA"/>
</dbReference>
<keyword evidence="5 7" id="KW-0472">Membrane</keyword>
<evidence type="ECO:0000313" key="10">
    <source>
        <dbReference type="Proteomes" id="UP000199475"/>
    </source>
</evidence>
<keyword evidence="10" id="KW-1185">Reference proteome</keyword>
<keyword evidence="3 7" id="KW-0812">Transmembrane</keyword>
<feature type="transmembrane region" description="Helical" evidence="7">
    <location>
        <begin position="710"/>
        <end position="734"/>
    </location>
</feature>
<feature type="domain" description="ABC3 transporter permease C-terminal" evidence="8">
    <location>
        <begin position="718"/>
        <end position="833"/>
    </location>
</feature>
<feature type="transmembrane region" description="Helical" evidence="7">
    <location>
        <begin position="303"/>
        <end position="327"/>
    </location>
</feature>
<evidence type="ECO:0000256" key="7">
    <source>
        <dbReference type="SAM" id="Phobius"/>
    </source>
</evidence>
<dbReference type="Proteomes" id="UP000199475">
    <property type="component" value="Unassembled WGS sequence"/>
</dbReference>
<feature type="transmembrane region" description="Helical" evidence="7">
    <location>
        <begin position="805"/>
        <end position="825"/>
    </location>
</feature>
<feature type="transmembrane region" description="Helical" evidence="7">
    <location>
        <begin position="767"/>
        <end position="793"/>
    </location>
</feature>
<comment type="subcellular location">
    <subcellularLocation>
        <location evidence="1">Cell membrane</location>
        <topology evidence="1">Multi-pass membrane protein</topology>
    </subcellularLocation>
</comment>
<name>A0A1G9MY16_9ACTN</name>
<evidence type="ECO:0000313" key="9">
    <source>
        <dbReference type="EMBL" id="SDL79128.1"/>
    </source>
</evidence>
<evidence type="ECO:0000256" key="5">
    <source>
        <dbReference type="ARBA" id="ARBA00023136"/>
    </source>
</evidence>
<dbReference type="GO" id="GO:0022857">
    <property type="term" value="F:transmembrane transporter activity"/>
    <property type="evidence" value="ECO:0007669"/>
    <property type="project" value="TreeGrafter"/>
</dbReference>
<accession>A0A1G9MY16</accession>
<dbReference type="Pfam" id="PF02687">
    <property type="entry name" value="FtsX"/>
    <property type="match status" value="2"/>
</dbReference>
<reference evidence="9 10" key="1">
    <citation type="submission" date="2016-10" db="EMBL/GenBank/DDBJ databases">
        <authorList>
            <person name="de Groot N.N."/>
        </authorList>
    </citation>
    <scope>NUCLEOTIDE SEQUENCE [LARGE SCALE GENOMIC DNA]</scope>
    <source>
        <strain evidence="9 10">CGMCC 1.9159</strain>
    </source>
</reference>
<evidence type="ECO:0000256" key="4">
    <source>
        <dbReference type="ARBA" id="ARBA00022989"/>
    </source>
</evidence>
<dbReference type="AlphaFoldDB" id="A0A1G9MY16"/>
<feature type="domain" description="ABC3 transporter permease C-terminal" evidence="8">
    <location>
        <begin position="252"/>
        <end position="374"/>
    </location>
</feature>
<protein>
    <submittedName>
        <fullName evidence="9">Putative ABC transport system permease protein</fullName>
    </submittedName>
</protein>
<dbReference type="STRING" id="686624.SAMN04488242_2821"/>
<feature type="transmembrane region" description="Helical" evidence="7">
    <location>
        <begin position="429"/>
        <end position="460"/>
    </location>
</feature>
<dbReference type="RefSeq" id="WP_093253486.1">
    <property type="nucleotide sequence ID" value="NZ_FNGP01000006.1"/>
</dbReference>
<evidence type="ECO:0000256" key="3">
    <source>
        <dbReference type="ARBA" id="ARBA00022692"/>
    </source>
</evidence>
<evidence type="ECO:0000259" key="8">
    <source>
        <dbReference type="Pfam" id="PF02687"/>
    </source>
</evidence>
<gene>
    <name evidence="9" type="ORF">SAMN04488242_2821</name>
</gene>
<feature type="transmembrane region" description="Helical" evidence="7">
    <location>
        <begin position="347"/>
        <end position="364"/>
    </location>
</feature>
<dbReference type="PANTHER" id="PTHR30572">
    <property type="entry name" value="MEMBRANE COMPONENT OF TRANSPORTER-RELATED"/>
    <property type="match status" value="1"/>
</dbReference>
<organism evidence="9 10">
    <name type="scientific">Tessaracoccus oleiagri</name>
    <dbReference type="NCBI Taxonomy" id="686624"/>
    <lineage>
        <taxon>Bacteria</taxon>
        <taxon>Bacillati</taxon>
        <taxon>Actinomycetota</taxon>
        <taxon>Actinomycetes</taxon>
        <taxon>Propionibacteriales</taxon>
        <taxon>Propionibacteriaceae</taxon>
        <taxon>Tessaracoccus</taxon>
    </lineage>
</organism>
<evidence type="ECO:0000256" key="2">
    <source>
        <dbReference type="ARBA" id="ARBA00022475"/>
    </source>
</evidence>
<dbReference type="GO" id="GO:0005886">
    <property type="term" value="C:plasma membrane"/>
    <property type="evidence" value="ECO:0007669"/>
    <property type="project" value="UniProtKB-SubCell"/>
</dbReference>
<proteinExistence type="inferred from homology"/>
<dbReference type="PANTHER" id="PTHR30572:SF4">
    <property type="entry name" value="ABC TRANSPORTER PERMEASE YTRF"/>
    <property type="match status" value="1"/>
</dbReference>
<evidence type="ECO:0000256" key="1">
    <source>
        <dbReference type="ARBA" id="ARBA00004651"/>
    </source>
</evidence>
<feature type="transmembrane region" description="Helical" evidence="7">
    <location>
        <begin position="494"/>
        <end position="515"/>
    </location>
</feature>
<dbReference type="InterPro" id="IPR050250">
    <property type="entry name" value="Macrolide_Exporter_MacB"/>
</dbReference>
<comment type="similarity">
    <text evidence="6">Belongs to the ABC-4 integral membrane protein family.</text>
</comment>
<feature type="transmembrane region" description="Helical" evidence="7">
    <location>
        <begin position="395"/>
        <end position="417"/>
    </location>
</feature>
<sequence length="842" mass="84922">MLRFAVASMRASVGRLVAAGIAIVLGTGFVAATLLTTDVLRATAEAAVVADLNGADVVVEYVPYTQEQLREIEALPGVAGVDELVTGGVIVESGHRSRYIDVQSLPVHGAPPPIASGALPSADGELAISASLADSLGVAAGETLRWSSVSSELNGTLIVSGITDQGSLLLGDAPGWASSGTLDALRGTGAQEDTSAQNRLLIHGDGTSQERIAAGVRGVSPDLAPRTAQEVTDTKMAELTGSAQFFVLFGMGFAAVAVVVAGMVIANTFDVLVAQRTKVLALVRCGGATKGQVRRSVLIEATLLGLLASVVGVGLGLGLGQAAAWFLSSRTFGVTAPRLTDVAPTTLLVPVLVGVVVTLVAALGPARSATRVSPVAALRPAAVDPVRAGGRARKWFGGLTLVVGLALLVVPPTLVVATDVSEGVDLDTLLVLLLLVGVTGGLLTVGGVLVLSVFFVPAVIRALGSTLARLLPGEAAATARLATANAVRNPRRTAATTSALVIGVGLVVMMGTGAATARTTLEHELGAQFPADLLVSSTSEQGFGDAELEAAEAVDGVVGLATAWDRSVNLADDPGTAVMVVDPVALDEVLGGRSFAVADGHVALSPTVYERLGSPEAVRLGDYGMGTAASTAEALPVEVVESLPLPAVVAPDALGDLGAPTAMLVDVDDTRASEVVADVQDAVSDANPEAPPNMVAPVEVRATFGQVIDALLAVLIGLLGVAVVIALVGVANTLSLSVIERRREHGVLRAVGVTQPQLRQLLAVEGVLISTAGALIGIALGLATGFAGTAIILGSSAEFRFGLDWRVTLGCVVIALVAGLLASVVPARTATRVPVVAALATE</sequence>